<dbReference type="OrthoDB" id="9810761at2"/>
<comment type="similarity">
    <text evidence="1">Belongs to the GSP E family.</text>
</comment>
<feature type="compositionally biased region" description="Low complexity" evidence="2">
    <location>
        <begin position="9"/>
        <end position="33"/>
    </location>
</feature>
<dbReference type="RefSeq" id="WP_105805846.1">
    <property type="nucleotide sequence ID" value="NZ_MWZD01000018.1"/>
</dbReference>
<dbReference type="InterPro" id="IPR001482">
    <property type="entry name" value="T2SS/T4SS_dom"/>
</dbReference>
<dbReference type="CDD" id="cd01130">
    <property type="entry name" value="VirB11-like_ATPase"/>
    <property type="match status" value="1"/>
</dbReference>
<dbReference type="AlphaFoldDB" id="A0A2S9QLN0"/>
<evidence type="ECO:0000313" key="5">
    <source>
        <dbReference type="Proteomes" id="UP000238650"/>
    </source>
</evidence>
<keyword evidence="5" id="KW-1185">Reference proteome</keyword>
<dbReference type="Gene3D" id="3.40.50.300">
    <property type="entry name" value="P-loop containing nucleotide triphosphate hydrolases"/>
    <property type="match status" value="1"/>
</dbReference>
<dbReference type="InterPro" id="IPR050921">
    <property type="entry name" value="T4SS_GSP_E_ATPase"/>
</dbReference>
<comment type="caution">
    <text evidence="4">The sequence shown here is derived from an EMBL/GenBank/DDBJ whole genome shotgun (WGS) entry which is preliminary data.</text>
</comment>
<dbReference type="Proteomes" id="UP000238650">
    <property type="component" value="Unassembled WGS sequence"/>
</dbReference>
<dbReference type="Pfam" id="PF00437">
    <property type="entry name" value="T2SSE"/>
    <property type="match status" value="1"/>
</dbReference>
<proteinExistence type="inferred from homology"/>
<evidence type="ECO:0000313" key="4">
    <source>
        <dbReference type="EMBL" id="PRI10496.1"/>
    </source>
</evidence>
<dbReference type="InterPro" id="IPR027417">
    <property type="entry name" value="P-loop_NTPase"/>
</dbReference>
<sequence>MSPVHPPHAAAGSGVTSAAAGGAGPPEAAGRGADVASSRTAALAPAARRAFGSLLPLLDDPRLRDLLVHVSRGVGRVWLDRGGLPEPQEERRLDPAEVRRIAVELVAAGGRHLDELHPCADVRLGDGIRVHAVLPPVAAGGAAVSIRVPRVSPPGLDELVRAGLCSAALAGELRGAVRARRNLLVTGGTGSGKTTVLAALLEHAHPHERIIVIEDVSELRLRHPHVVSLEARQASSEGVGEVGLDRLLRESLRMRPDRIVLGECRGAEISTLLGALNTGHDGSAGTLHANRLRDVPARLEAVGALAGLAPEALARQAVSALHGVIHLDRGDGPPRIAGLGRLALTPSGLLRIEAVGS</sequence>
<name>A0A2S9QLN0_9MICO</name>
<dbReference type="PANTHER" id="PTHR30486">
    <property type="entry name" value="TWITCHING MOTILITY PROTEIN PILT"/>
    <property type="match status" value="1"/>
</dbReference>
<dbReference type="EMBL" id="MWZD01000018">
    <property type="protein sequence ID" value="PRI10496.1"/>
    <property type="molecule type" value="Genomic_DNA"/>
</dbReference>
<dbReference type="PANTHER" id="PTHR30486:SF6">
    <property type="entry name" value="TYPE IV PILUS RETRACTATION ATPASE PILT"/>
    <property type="match status" value="1"/>
</dbReference>
<protein>
    <submittedName>
        <fullName evidence="4">Pilus assembly protein CpaF</fullName>
    </submittedName>
</protein>
<feature type="domain" description="Bacterial type II secretion system protein E" evidence="3">
    <location>
        <begin position="112"/>
        <end position="324"/>
    </location>
</feature>
<feature type="region of interest" description="Disordered" evidence="2">
    <location>
        <begin position="1"/>
        <end position="33"/>
    </location>
</feature>
<evidence type="ECO:0000256" key="2">
    <source>
        <dbReference type="SAM" id="MobiDB-lite"/>
    </source>
</evidence>
<evidence type="ECO:0000259" key="3">
    <source>
        <dbReference type="Pfam" id="PF00437"/>
    </source>
</evidence>
<dbReference type="Gene3D" id="3.30.450.90">
    <property type="match status" value="1"/>
</dbReference>
<organism evidence="4 5">
    <name type="scientific">Leucobacter massiliensis</name>
    <dbReference type="NCBI Taxonomy" id="1686285"/>
    <lineage>
        <taxon>Bacteria</taxon>
        <taxon>Bacillati</taxon>
        <taxon>Actinomycetota</taxon>
        <taxon>Actinomycetes</taxon>
        <taxon>Micrococcales</taxon>
        <taxon>Microbacteriaceae</taxon>
        <taxon>Leucobacter</taxon>
    </lineage>
</organism>
<reference evidence="4 5" key="1">
    <citation type="journal article" date="2017" name="New Microbes New Infect">
        <title>Genome sequence of 'Leucobacter massiliensis' sp. nov. isolated from human pharynx after travel to the 2014 Hajj.</title>
        <authorList>
            <person name="Leangapichart T."/>
            <person name="Gautret P."/>
            <person name="Nguyen T.T."/>
            <person name="Armstrong N."/>
            <person name="Rolain J.M."/>
        </authorList>
    </citation>
    <scope>NUCLEOTIDE SEQUENCE [LARGE SCALE GENOMIC DNA]</scope>
    <source>
        <strain evidence="4 5">122RC15</strain>
    </source>
</reference>
<dbReference type="GO" id="GO:0016887">
    <property type="term" value="F:ATP hydrolysis activity"/>
    <property type="evidence" value="ECO:0007669"/>
    <property type="project" value="InterPro"/>
</dbReference>
<accession>A0A2S9QLN0</accession>
<gene>
    <name evidence="4" type="ORF">B4915_10835</name>
</gene>
<dbReference type="SUPFAM" id="SSF52540">
    <property type="entry name" value="P-loop containing nucleoside triphosphate hydrolases"/>
    <property type="match status" value="1"/>
</dbReference>
<evidence type="ECO:0000256" key="1">
    <source>
        <dbReference type="ARBA" id="ARBA00006611"/>
    </source>
</evidence>